<feature type="domain" description="FHA" evidence="2">
    <location>
        <begin position="248"/>
        <end position="312"/>
    </location>
</feature>
<feature type="region of interest" description="Disordered" evidence="1">
    <location>
        <begin position="1"/>
        <end position="197"/>
    </location>
</feature>
<proteinExistence type="predicted"/>
<dbReference type="HOGENOM" id="CLU_022457_0_2_1"/>
<feature type="compositionally biased region" description="Basic residues" evidence="1">
    <location>
        <begin position="106"/>
        <end position="150"/>
    </location>
</feature>
<feature type="compositionally biased region" description="Basic residues" evidence="1">
    <location>
        <begin position="82"/>
        <end position="94"/>
    </location>
</feature>
<dbReference type="SMART" id="SM00240">
    <property type="entry name" value="FHA"/>
    <property type="match status" value="1"/>
</dbReference>
<evidence type="ECO:0000313" key="3">
    <source>
        <dbReference type="EMBL" id="EXX78281.1"/>
    </source>
</evidence>
<keyword evidence="4" id="KW-1185">Reference proteome</keyword>
<dbReference type="SMR" id="A0A015LZY0"/>
<dbReference type="OrthoDB" id="444265at2759"/>
<feature type="compositionally biased region" description="Basic residues" evidence="1">
    <location>
        <begin position="10"/>
        <end position="19"/>
    </location>
</feature>
<sequence length="348" mass="40893">MTSSYERRFNSRIRSRSPRRSNDSRRSLRGSAYADEEQRDRRLSKSRSRSPRKRSRSRSPLRKNSGSRTARSPTKNISHSMKSPRRHSRSRSPYRRQTQTSPSRSPSRRSPRRRSPSRSPSRRSPRRRSHSRSPRWRSRSRSPIRVRSRSRSPISHSRRERERIDKRTRVRPINQSHSPKKEEIGNDGPKPNFGLSGKLAAETNSYNGVVLKYFEPPEARKPIKKWRLYVFKGDKEMDILHIHRQSAYLFGRERKVADIPIDHPSCSSQHAVLQFRQVTSTNDETGEKISEIKPYIIDLDSTNKTFVNNNVIPPSRYYELKASDTIKFGFSTRDYVLIHDELDDEKLE</sequence>
<dbReference type="STRING" id="1432141.A0A015LZY0"/>
<dbReference type="Pfam" id="PF00498">
    <property type="entry name" value="FHA"/>
    <property type="match status" value="1"/>
</dbReference>
<dbReference type="EMBL" id="JEMT01009312">
    <property type="protein sequence ID" value="EXX78281.1"/>
    <property type="molecule type" value="Genomic_DNA"/>
</dbReference>
<accession>A0A015LZY0</accession>
<feature type="compositionally biased region" description="Basic and acidic residues" evidence="1">
    <location>
        <begin position="157"/>
        <end position="167"/>
    </location>
</feature>
<dbReference type="InterPro" id="IPR000253">
    <property type="entry name" value="FHA_dom"/>
</dbReference>
<dbReference type="PANTHER" id="PTHR23308">
    <property type="entry name" value="NUCLEAR INHIBITOR OF PROTEIN PHOSPHATASE-1"/>
    <property type="match status" value="1"/>
</dbReference>
<dbReference type="SUPFAM" id="SSF49879">
    <property type="entry name" value="SMAD/FHA domain"/>
    <property type="match status" value="1"/>
</dbReference>
<feature type="compositionally biased region" description="Polar residues" evidence="1">
    <location>
        <begin position="64"/>
        <end position="77"/>
    </location>
</feature>
<evidence type="ECO:0000313" key="4">
    <source>
        <dbReference type="Proteomes" id="UP000022910"/>
    </source>
</evidence>
<reference evidence="3 4" key="1">
    <citation type="submission" date="2014-02" db="EMBL/GenBank/DDBJ databases">
        <title>Single nucleus genome sequencing reveals high similarity among nuclei of an endomycorrhizal fungus.</title>
        <authorList>
            <person name="Lin K."/>
            <person name="Geurts R."/>
            <person name="Zhang Z."/>
            <person name="Limpens E."/>
            <person name="Saunders D.G."/>
            <person name="Mu D."/>
            <person name="Pang E."/>
            <person name="Cao H."/>
            <person name="Cha H."/>
            <person name="Lin T."/>
            <person name="Zhou Q."/>
            <person name="Shang Y."/>
            <person name="Li Y."/>
            <person name="Ivanov S."/>
            <person name="Sharma T."/>
            <person name="Velzen R.V."/>
            <person name="Ruijter N.D."/>
            <person name="Aanen D.K."/>
            <person name="Win J."/>
            <person name="Kamoun S."/>
            <person name="Bisseling T."/>
            <person name="Huang S."/>
        </authorList>
    </citation>
    <scope>NUCLEOTIDE SEQUENCE [LARGE SCALE GENOMIC DNA]</scope>
    <source>
        <strain evidence="4">DAOM197198w</strain>
    </source>
</reference>
<protein>
    <submittedName>
        <fullName evidence="3">Pml1p</fullName>
    </submittedName>
</protein>
<feature type="compositionally biased region" description="Basic residues" evidence="1">
    <location>
        <begin position="44"/>
        <end position="61"/>
    </location>
</feature>
<gene>
    <name evidence="3" type="ORF">RirG_016450</name>
</gene>
<organism evidence="3 4">
    <name type="scientific">Rhizophagus irregularis (strain DAOM 197198w)</name>
    <name type="common">Glomus intraradices</name>
    <dbReference type="NCBI Taxonomy" id="1432141"/>
    <lineage>
        <taxon>Eukaryota</taxon>
        <taxon>Fungi</taxon>
        <taxon>Fungi incertae sedis</taxon>
        <taxon>Mucoromycota</taxon>
        <taxon>Glomeromycotina</taxon>
        <taxon>Glomeromycetes</taxon>
        <taxon>Glomerales</taxon>
        <taxon>Glomeraceae</taxon>
        <taxon>Rhizophagus</taxon>
    </lineage>
</organism>
<dbReference type="InterPro" id="IPR008984">
    <property type="entry name" value="SMAD_FHA_dom_sf"/>
</dbReference>
<dbReference type="Proteomes" id="UP000022910">
    <property type="component" value="Unassembled WGS sequence"/>
</dbReference>
<evidence type="ECO:0000256" key="1">
    <source>
        <dbReference type="SAM" id="MobiDB-lite"/>
    </source>
</evidence>
<dbReference type="OMA" id="RNDQHKQ"/>
<comment type="caution">
    <text evidence="3">The sequence shown here is derived from an EMBL/GenBank/DDBJ whole genome shotgun (WGS) entry which is preliminary data.</text>
</comment>
<dbReference type="InterPro" id="IPR050923">
    <property type="entry name" value="Cell_Proc_Reg/RNA_Proc"/>
</dbReference>
<evidence type="ECO:0000259" key="2">
    <source>
        <dbReference type="PROSITE" id="PS50006"/>
    </source>
</evidence>
<dbReference type="PROSITE" id="PS50006">
    <property type="entry name" value="FHA_DOMAIN"/>
    <property type="match status" value="1"/>
</dbReference>
<dbReference type="Gene3D" id="2.60.200.20">
    <property type="match status" value="1"/>
</dbReference>
<name>A0A015LZY0_RHIIW</name>
<dbReference type="AlphaFoldDB" id="A0A015LZY0"/>